<comment type="caution">
    <text evidence="3">The sequence shown here is derived from an EMBL/GenBank/DDBJ whole genome shotgun (WGS) entry which is preliminary data.</text>
</comment>
<dbReference type="Pfam" id="PF00892">
    <property type="entry name" value="EamA"/>
    <property type="match status" value="1"/>
</dbReference>
<dbReference type="STRING" id="1641875.XM53_21290"/>
<keyword evidence="1" id="KW-1133">Transmembrane helix</keyword>
<dbReference type="SUPFAM" id="SSF103481">
    <property type="entry name" value="Multidrug resistance efflux transporter EmrE"/>
    <property type="match status" value="2"/>
</dbReference>
<dbReference type="PROSITE" id="PS51257">
    <property type="entry name" value="PROKAR_LIPOPROTEIN"/>
    <property type="match status" value="1"/>
</dbReference>
<evidence type="ECO:0000313" key="4">
    <source>
        <dbReference type="Proteomes" id="UP000051295"/>
    </source>
</evidence>
<evidence type="ECO:0000256" key="1">
    <source>
        <dbReference type="SAM" id="Phobius"/>
    </source>
</evidence>
<feature type="transmembrane region" description="Helical" evidence="1">
    <location>
        <begin position="242"/>
        <end position="259"/>
    </location>
</feature>
<dbReference type="InterPro" id="IPR000620">
    <property type="entry name" value="EamA_dom"/>
</dbReference>
<sequence length="300" mass="32746">MTRSDNMTGALLMMASMACFTFNDTAMKAMAGDVPLFQLLLLRGLITTVLVACIAWRMGALKARLPRRDWGLMALRTAAEVGAAYFFLTALFNMPLANVTAILQALPLTITLAAALFLREPVGWRRMVAILVGFVGVLLIVRPGTDDFNFYAVYALLAVCCVTVRDLSTRRLSKDTPSMFVTLLTSIATMTIFGLLSLGVDWAPMGARELGLVGTASLFIIGGYLFSIMVMRVGEISFIAPFRYTGLLWAMLLGFLAFGEWPATLTLLGAAIVVGSGLFTLYRESKLGRKRPLAQPPRRH</sequence>
<feature type="transmembrane region" description="Helical" evidence="1">
    <location>
        <begin position="210"/>
        <end position="230"/>
    </location>
</feature>
<gene>
    <name evidence="3" type="ORF">XM53_21290</name>
</gene>
<dbReference type="InterPro" id="IPR037185">
    <property type="entry name" value="EmrE-like"/>
</dbReference>
<protein>
    <submittedName>
        <fullName evidence="3">Membrane protein</fullName>
    </submittedName>
</protein>
<keyword evidence="4" id="KW-1185">Reference proteome</keyword>
<dbReference type="EMBL" id="LAXJ01000033">
    <property type="protein sequence ID" value="KRS10416.1"/>
    <property type="molecule type" value="Genomic_DNA"/>
</dbReference>
<keyword evidence="1" id="KW-0812">Transmembrane</keyword>
<evidence type="ECO:0000259" key="2">
    <source>
        <dbReference type="Pfam" id="PF00892"/>
    </source>
</evidence>
<dbReference type="GO" id="GO:0016020">
    <property type="term" value="C:membrane"/>
    <property type="evidence" value="ECO:0007669"/>
    <property type="project" value="InterPro"/>
</dbReference>
<feature type="transmembrane region" description="Helical" evidence="1">
    <location>
        <begin position="41"/>
        <end position="58"/>
    </location>
</feature>
<reference evidence="3 4" key="1">
    <citation type="submission" date="2015-04" db="EMBL/GenBank/DDBJ databases">
        <title>The draft genome sequence of Roseovarius sp.R12b.</title>
        <authorList>
            <person name="Li G."/>
            <person name="Lai Q."/>
            <person name="Shao Z."/>
            <person name="Yan P."/>
        </authorList>
    </citation>
    <scope>NUCLEOTIDE SEQUENCE [LARGE SCALE GENOMIC DNA]</scope>
    <source>
        <strain evidence="3 4">R12B</strain>
    </source>
</reference>
<feature type="transmembrane region" description="Helical" evidence="1">
    <location>
        <begin position="98"/>
        <end position="117"/>
    </location>
</feature>
<feature type="transmembrane region" description="Helical" evidence="1">
    <location>
        <begin position="265"/>
        <end position="282"/>
    </location>
</feature>
<dbReference type="PANTHER" id="PTHR22911">
    <property type="entry name" value="ACYL-MALONYL CONDENSING ENZYME-RELATED"/>
    <property type="match status" value="1"/>
</dbReference>
<dbReference type="RefSeq" id="WP_057796815.1">
    <property type="nucleotide sequence ID" value="NZ_LAXJ01000033.1"/>
</dbReference>
<organism evidence="3 4">
    <name type="scientific">Roseovarius atlanticus</name>
    <dbReference type="NCBI Taxonomy" id="1641875"/>
    <lineage>
        <taxon>Bacteria</taxon>
        <taxon>Pseudomonadati</taxon>
        <taxon>Pseudomonadota</taxon>
        <taxon>Alphaproteobacteria</taxon>
        <taxon>Rhodobacterales</taxon>
        <taxon>Roseobacteraceae</taxon>
        <taxon>Roseovarius</taxon>
    </lineage>
</organism>
<dbReference type="PANTHER" id="PTHR22911:SF103">
    <property type="entry name" value="BLR2811 PROTEIN"/>
    <property type="match status" value="1"/>
</dbReference>
<feature type="domain" description="EamA" evidence="2">
    <location>
        <begin position="8"/>
        <end position="141"/>
    </location>
</feature>
<proteinExistence type="predicted"/>
<dbReference type="PATRIC" id="fig|1641875.4.peg.3335"/>
<keyword evidence="1" id="KW-0472">Membrane</keyword>
<dbReference type="AlphaFoldDB" id="A0A0T5NNS5"/>
<feature type="transmembrane region" description="Helical" evidence="1">
    <location>
        <begin position="70"/>
        <end position="92"/>
    </location>
</feature>
<dbReference type="OrthoDB" id="7165334at2"/>
<feature type="transmembrane region" description="Helical" evidence="1">
    <location>
        <begin position="148"/>
        <end position="167"/>
    </location>
</feature>
<feature type="transmembrane region" description="Helical" evidence="1">
    <location>
        <begin position="179"/>
        <end position="198"/>
    </location>
</feature>
<evidence type="ECO:0000313" key="3">
    <source>
        <dbReference type="EMBL" id="KRS10416.1"/>
    </source>
</evidence>
<name>A0A0T5NNS5_9RHOB</name>
<accession>A0A0T5NNS5</accession>
<feature type="transmembrane region" description="Helical" evidence="1">
    <location>
        <begin position="124"/>
        <end position="142"/>
    </location>
</feature>
<dbReference type="Proteomes" id="UP000051295">
    <property type="component" value="Unassembled WGS sequence"/>
</dbReference>